<dbReference type="AlphaFoldDB" id="A0A1Y6CFN8"/>
<evidence type="ECO:0000313" key="2">
    <source>
        <dbReference type="Proteomes" id="UP000192907"/>
    </source>
</evidence>
<dbReference type="EMBL" id="FWZT01000021">
    <property type="protein sequence ID" value="SMF62516.1"/>
    <property type="molecule type" value="Genomic_DNA"/>
</dbReference>
<protein>
    <recommendedName>
        <fullName evidence="3">Hpt domain-containing protein</fullName>
    </recommendedName>
</protein>
<name>A0A1Y6CFN8_9BACT</name>
<dbReference type="Proteomes" id="UP000192907">
    <property type="component" value="Unassembled WGS sequence"/>
</dbReference>
<dbReference type="RefSeq" id="WP_132323156.1">
    <property type="nucleotide sequence ID" value="NZ_FWZT01000021.1"/>
</dbReference>
<dbReference type="SUPFAM" id="SSF47226">
    <property type="entry name" value="Histidine-containing phosphotransfer domain, HPT domain"/>
    <property type="match status" value="1"/>
</dbReference>
<accession>A0A1Y6CFN8</accession>
<proteinExistence type="predicted"/>
<sequence>MSIREYTFDDVKDEAQLAFDRWEIALAKLRSGFNQRSCEEMYRSTHELKHLCKVYNLGLPSDLLQSLATTVGSIQDRRIKVSEKLLDALSRLHDDLKNWILLGQIPKDEELDEALKGLHGACILRGLTKRFPKEESDNPWYRSDQILEELLAAEKVSEQQIQMALRLQRRTLIDILKDQGHISDDDITGTYDRAAG</sequence>
<dbReference type="GO" id="GO:0000160">
    <property type="term" value="P:phosphorelay signal transduction system"/>
    <property type="evidence" value="ECO:0007669"/>
    <property type="project" value="InterPro"/>
</dbReference>
<evidence type="ECO:0000313" key="1">
    <source>
        <dbReference type="EMBL" id="SMF62516.1"/>
    </source>
</evidence>
<reference evidence="2" key="1">
    <citation type="submission" date="2017-04" db="EMBL/GenBank/DDBJ databases">
        <authorList>
            <person name="Varghese N."/>
            <person name="Submissions S."/>
        </authorList>
    </citation>
    <scope>NUCLEOTIDE SEQUENCE [LARGE SCALE GENOMIC DNA]</scope>
    <source>
        <strain evidence="2">RKEM611</strain>
    </source>
</reference>
<evidence type="ECO:0008006" key="3">
    <source>
        <dbReference type="Google" id="ProtNLM"/>
    </source>
</evidence>
<dbReference type="Gene3D" id="1.20.120.160">
    <property type="entry name" value="HPT domain"/>
    <property type="match status" value="1"/>
</dbReference>
<dbReference type="InterPro" id="IPR036641">
    <property type="entry name" value="HPT_dom_sf"/>
</dbReference>
<gene>
    <name evidence="1" type="ORF">SAMN06296036_12176</name>
</gene>
<organism evidence="1 2">
    <name type="scientific">Pseudobacteriovorax antillogorgiicola</name>
    <dbReference type="NCBI Taxonomy" id="1513793"/>
    <lineage>
        <taxon>Bacteria</taxon>
        <taxon>Pseudomonadati</taxon>
        <taxon>Bdellovibrionota</taxon>
        <taxon>Oligoflexia</taxon>
        <taxon>Oligoflexales</taxon>
        <taxon>Pseudobacteriovoracaceae</taxon>
        <taxon>Pseudobacteriovorax</taxon>
    </lineage>
</organism>
<keyword evidence="2" id="KW-1185">Reference proteome</keyword>